<evidence type="ECO:0000313" key="12">
    <source>
        <dbReference type="Proteomes" id="UP000006055"/>
    </source>
</evidence>
<keyword evidence="6" id="KW-0547">Nucleotide-binding</keyword>
<evidence type="ECO:0000256" key="4">
    <source>
        <dbReference type="ARBA" id="ARBA00022695"/>
    </source>
</evidence>
<dbReference type="InterPro" id="IPR052038">
    <property type="entry name" value="Type-VII_TA_antitoxin"/>
</dbReference>
<dbReference type="PANTHER" id="PTHR33571:SF12">
    <property type="entry name" value="BSL3053 PROTEIN"/>
    <property type="match status" value="1"/>
</dbReference>
<dbReference type="HOGENOM" id="CLU_130257_10_2_7"/>
<evidence type="ECO:0000256" key="7">
    <source>
        <dbReference type="ARBA" id="ARBA00022840"/>
    </source>
</evidence>
<keyword evidence="3 11" id="KW-0808">Transferase</keyword>
<evidence type="ECO:0000256" key="2">
    <source>
        <dbReference type="ARBA" id="ARBA00022649"/>
    </source>
</evidence>
<dbReference type="AlphaFoldDB" id="I4CBD5"/>
<keyword evidence="12" id="KW-1185">Reference proteome</keyword>
<evidence type="ECO:0000256" key="9">
    <source>
        <dbReference type="ARBA" id="ARBA00038276"/>
    </source>
</evidence>
<keyword evidence="8" id="KW-0460">Magnesium</keyword>
<keyword evidence="7" id="KW-0067">ATP-binding</keyword>
<dbReference type="SUPFAM" id="SSF81301">
    <property type="entry name" value="Nucleotidyltransferase"/>
    <property type="match status" value="1"/>
</dbReference>
<dbReference type="eggNOG" id="COG1669">
    <property type="taxonomic scope" value="Bacteria"/>
</dbReference>
<dbReference type="InterPro" id="IPR002934">
    <property type="entry name" value="Polymerase_NTP_transf_dom"/>
</dbReference>
<organism evidence="11 12">
    <name type="scientific">Desulfomonile tiedjei (strain ATCC 49306 / DSM 6799 / DCB-1)</name>
    <dbReference type="NCBI Taxonomy" id="706587"/>
    <lineage>
        <taxon>Bacteria</taxon>
        <taxon>Pseudomonadati</taxon>
        <taxon>Thermodesulfobacteriota</taxon>
        <taxon>Desulfomonilia</taxon>
        <taxon>Desulfomonilales</taxon>
        <taxon>Desulfomonilaceae</taxon>
        <taxon>Desulfomonile</taxon>
    </lineage>
</organism>
<evidence type="ECO:0000259" key="10">
    <source>
        <dbReference type="Pfam" id="PF01909"/>
    </source>
</evidence>
<evidence type="ECO:0000256" key="5">
    <source>
        <dbReference type="ARBA" id="ARBA00022723"/>
    </source>
</evidence>
<keyword evidence="5" id="KW-0479">Metal-binding</keyword>
<dbReference type="Proteomes" id="UP000006055">
    <property type="component" value="Chromosome"/>
</dbReference>
<feature type="domain" description="Polymerase nucleotidyl transferase" evidence="10">
    <location>
        <begin position="45"/>
        <end position="122"/>
    </location>
</feature>
<accession>I4CBD5</accession>
<dbReference type="GO" id="GO:0046872">
    <property type="term" value="F:metal ion binding"/>
    <property type="evidence" value="ECO:0007669"/>
    <property type="project" value="UniProtKB-KW"/>
</dbReference>
<name>I4CBD5_DESTA</name>
<dbReference type="GO" id="GO:0016779">
    <property type="term" value="F:nucleotidyltransferase activity"/>
    <property type="evidence" value="ECO:0007669"/>
    <property type="project" value="UniProtKB-KW"/>
</dbReference>
<dbReference type="EMBL" id="CP003360">
    <property type="protein sequence ID" value="AFM26876.1"/>
    <property type="molecule type" value="Genomic_DNA"/>
</dbReference>
<evidence type="ECO:0000256" key="8">
    <source>
        <dbReference type="ARBA" id="ARBA00022842"/>
    </source>
</evidence>
<reference evidence="12" key="1">
    <citation type="submission" date="2012-06" db="EMBL/GenBank/DDBJ databases">
        <title>Complete sequence of chromosome of Desulfomonile tiedjei DSM 6799.</title>
        <authorList>
            <person name="Lucas S."/>
            <person name="Copeland A."/>
            <person name="Lapidus A."/>
            <person name="Glavina del Rio T."/>
            <person name="Dalin E."/>
            <person name="Tice H."/>
            <person name="Bruce D."/>
            <person name="Goodwin L."/>
            <person name="Pitluck S."/>
            <person name="Peters L."/>
            <person name="Ovchinnikova G."/>
            <person name="Zeytun A."/>
            <person name="Lu M."/>
            <person name="Kyrpides N."/>
            <person name="Mavromatis K."/>
            <person name="Ivanova N."/>
            <person name="Brettin T."/>
            <person name="Detter J.C."/>
            <person name="Han C."/>
            <person name="Larimer F."/>
            <person name="Land M."/>
            <person name="Hauser L."/>
            <person name="Markowitz V."/>
            <person name="Cheng J.-F."/>
            <person name="Hugenholtz P."/>
            <person name="Woyke T."/>
            <person name="Wu D."/>
            <person name="Spring S."/>
            <person name="Schroeder M."/>
            <person name="Brambilla E."/>
            <person name="Klenk H.-P."/>
            <person name="Eisen J.A."/>
        </authorList>
    </citation>
    <scope>NUCLEOTIDE SEQUENCE [LARGE SCALE GENOMIC DNA]</scope>
    <source>
        <strain evidence="12">ATCC 49306 / DSM 6799 / DCB-1</strain>
    </source>
</reference>
<dbReference type="PANTHER" id="PTHR33571">
    <property type="entry name" value="SSL8005 PROTEIN"/>
    <property type="match status" value="1"/>
</dbReference>
<proteinExistence type="inferred from homology"/>
<evidence type="ECO:0000256" key="1">
    <source>
        <dbReference type="ARBA" id="ARBA00001946"/>
    </source>
</evidence>
<protein>
    <submittedName>
        <fullName evidence="11">Putative nucleotidyltransferase</fullName>
    </submittedName>
</protein>
<sequence>MAWEERYGIVLRKVLILRRYQKNSRVIGMVIEQLLKEKREEILQIAHRHGAKNIRLFGSVARGEANESSDIDMLVEVGENTSPWFPGGLIADLEELLGRRVHVVTVGALHSYIRDRVLQEAVPL</sequence>
<dbReference type="Gene3D" id="3.30.460.10">
    <property type="entry name" value="Beta Polymerase, domain 2"/>
    <property type="match status" value="1"/>
</dbReference>
<keyword evidence="2" id="KW-1277">Toxin-antitoxin system</keyword>
<evidence type="ECO:0000256" key="6">
    <source>
        <dbReference type="ARBA" id="ARBA00022741"/>
    </source>
</evidence>
<evidence type="ECO:0000256" key="3">
    <source>
        <dbReference type="ARBA" id="ARBA00022679"/>
    </source>
</evidence>
<dbReference type="KEGG" id="dti:Desti_4240"/>
<dbReference type="InterPro" id="IPR043519">
    <property type="entry name" value="NT_sf"/>
</dbReference>
<keyword evidence="4" id="KW-0548">Nucleotidyltransferase</keyword>
<evidence type="ECO:0000313" key="11">
    <source>
        <dbReference type="EMBL" id="AFM26876.1"/>
    </source>
</evidence>
<dbReference type="GO" id="GO:0005524">
    <property type="term" value="F:ATP binding"/>
    <property type="evidence" value="ECO:0007669"/>
    <property type="project" value="UniProtKB-KW"/>
</dbReference>
<comment type="similarity">
    <text evidence="9">Belongs to the MntA antitoxin family.</text>
</comment>
<dbReference type="Pfam" id="PF01909">
    <property type="entry name" value="NTP_transf_2"/>
    <property type="match status" value="1"/>
</dbReference>
<dbReference type="PATRIC" id="fig|706587.4.peg.4808"/>
<comment type="cofactor">
    <cofactor evidence="1">
        <name>Mg(2+)</name>
        <dbReference type="ChEBI" id="CHEBI:18420"/>
    </cofactor>
</comment>
<gene>
    <name evidence="11" type="ordered locus">Desti_4240</name>
</gene>
<dbReference type="CDD" id="cd05403">
    <property type="entry name" value="NT_KNTase_like"/>
    <property type="match status" value="1"/>
</dbReference>
<dbReference type="STRING" id="706587.Desti_4240"/>